<dbReference type="Gene3D" id="3.30.2310.20">
    <property type="entry name" value="RelE-like"/>
    <property type="match status" value="1"/>
</dbReference>
<dbReference type="AlphaFoldDB" id="A0A5B8UW03"/>
<gene>
    <name evidence="2" type="ORF">FRZ54_08455</name>
</gene>
<dbReference type="KEGG" id="mgin:FRZ54_08455"/>
<dbReference type="OrthoDB" id="1098070at2"/>
<keyword evidence="1" id="KW-1277">Toxin-antitoxin system</keyword>
<dbReference type="InterPro" id="IPR035093">
    <property type="entry name" value="RelE/ParE_toxin_dom_sf"/>
</dbReference>
<reference evidence="2 3" key="1">
    <citation type="journal article" date="2017" name="Curr. Microbiol.">
        <title>Mucilaginibacter ginsenosidivorans sp. nov., Isolated from Soil of Ginseng Field.</title>
        <authorList>
            <person name="Kim M.M."/>
            <person name="Siddiqi M.Z."/>
            <person name="Im W.T."/>
        </authorList>
    </citation>
    <scope>NUCLEOTIDE SEQUENCE [LARGE SCALE GENOMIC DNA]</scope>
    <source>
        <strain evidence="2 3">Gsoil 3017</strain>
    </source>
</reference>
<evidence type="ECO:0000313" key="3">
    <source>
        <dbReference type="Proteomes" id="UP000321479"/>
    </source>
</evidence>
<dbReference type="InterPro" id="IPR007712">
    <property type="entry name" value="RelE/ParE_toxin"/>
</dbReference>
<dbReference type="EMBL" id="CP042436">
    <property type="protein sequence ID" value="QEC62616.1"/>
    <property type="molecule type" value="Genomic_DNA"/>
</dbReference>
<name>A0A5B8UW03_9SPHI</name>
<proteinExistence type="predicted"/>
<dbReference type="Proteomes" id="UP000321479">
    <property type="component" value="Chromosome"/>
</dbReference>
<protein>
    <submittedName>
        <fullName evidence="2">Type II toxin-antitoxin system RelE/ParE family toxin</fullName>
    </submittedName>
</protein>
<dbReference type="Pfam" id="PF05016">
    <property type="entry name" value="ParE_toxin"/>
    <property type="match status" value="1"/>
</dbReference>
<keyword evidence="3" id="KW-1185">Reference proteome</keyword>
<dbReference type="RefSeq" id="WP_147031193.1">
    <property type="nucleotide sequence ID" value="NZ_CP042436.1"/>
</dbReference>
<accession>A0A5B8UW03</accession>
<evidence type="ECO:0000313" key="2">
    <source>
        <dbReference type="EMBL" id="QEC62616.1"/>
    </source>
</evidence>
<organism evidence="2 3">
    <name type="scientific">Mucilaginibacter ginsenosidivorans</name>
    <dbReference type="NCBI Taxonomy" id="398053"/>
    <lineage>
        <taxon>Bacteria</taxon>
        <taxon>Pseudomonadati</taxon>
        <taxon>Bacteroidota</taxon>
        <taxon>Sphingobacteriia</taxon>
        <taxon>Sphingobacteriales</taxon>
        <taxon>Sphingobacteriaceae</taxon>
        <taxon>Mucilaginibacter</taxon>
    </lineage>
</organism>
<evidence type="ECO:0000256" key="1">
    <source>
        <dbReference type="ARBA" id="ARBA00022649"/>
    </source>
</evidence>
<sequence>MSFEIILTPKAKDTLLSIVNFIKAEWGQNSAEKFVAKTYQTLHNISMQPYLFKAYSGNDVRIVLIAKQTSVVYRIGSDKIEVLFFWDNRQDPVITG</sequence>